<dbReference type="EMBL" id="JBHSJD010000014">
    <property type="protein sequence ID" value="MFC5024031.1"/>
    <property type="molecule type" value="Genomic_DNA"/>
</dbReference>
<feature type="region of interest" description="Disordered" evidence="1">
    <location>
        <begin position="28"/>
        <end position="56"/>
    </location>
</feature>
<dbReference type="RefSeq" id="WP_345685944.1">
    <property type="nucleotide sequence ID" value="NZ_BAABIT010000001.1"/>
</dbReference>
<feature type="compositionally biased region" description="Low complexity" evidence="1">
    <location>
        <begin position="30"/>
        <end position="48"/>
    </location>
</feature>
<dbReference type="Proteomes" id="UP001595829">
    <property type="component" value="Unassembled WGS sequence"/>
</dbReference>
<protein>
    <submittedName>
        <fullName evidence="2">Uncharacterized protein</fullName>
    </submittedName>
</protein>
<proteinExistence type="predicted"/>
<gene>
    <name evidence="2" type="ORF">ACFPM3_18015</name>
</gene>
<sequence length="56" mass="5881">MAQGRGTYRAVLADPDALADVSEVQAWWDGTSGSGTTTSGWNGRSSTTCPRRSSMS</sequence>
<accession>A0ABV9XF29</accession>
<keyword evidence="3" id="KW-1185">Reference proteome</keyword>
<evidence type="ECO:0000313" key="3">
    <source>
        <dbReference type="Proteomes" id="UP001595829"/>
    </source>
</evidence>
<reference evidence="3" key="1">
    <citation type="journal article" date="2019" name="Int. J. Syst. Evol. Microbiol.">
        <title>The Global Catalogue of Microorganisms (GCM) 10K type strain sequencing project: providing services to taxonomists for standard genome sequencing and annotation.</title>
        <authorList>
            <consortium name="The Broad Institute Genomics Platform"/>
            <consortium name="The Broad Institute Genome Sequencing Center for Infectious Disease"/>
            <person name="Wu L."/>
            <person name="Ma J."/>
        </authorList>
    </citation>
    <scope>NUCLEOTIDE SEQUENCE [LARGE SCALE GENOMIC DNA]</scope>
    <source>
        <strain evidence="3">CGMCC 4.1648</strain>
    </source>
</reference>
<organism evidence="2 3">
    <name type="scientific">Streptomyces coeruleoprunus</name>
    <dbReference type="NCBI Taxonomy" id="285563"/>
    <lineage>
        <taxon>Bacteria</taxon>
        <taxon>Bacillati</taxon>
        <taxon>Actinomycetota</taxon>
        <taxon>Actinomycetes</taxon>
        <taxon>Kitasatosporales</taxon>
        <taxon>Streptomycetaceae</taxon>
        <taxon>Streptomyces</taxon>
    </lineage>
</organism>
<evidence type="ECO:0000256" key="1">
    <source>
        <dbReference type="SAM" id="MobiDB-lite"/>
    </source>
</evidence>
<name>A0ABV9XF29_9ACTN</name>
<evidence type="ECO:0000313" key="2">
    <source>
        <dbReference type="EMBL" id="MFC5024031.1"/>
    </source>
</evidence>
<comment type="caution">
    <text evidence="2">The sequence shown here is derived from an EMBL/GenBank/DDBJ whole genome shotgun (WGS) entry which is preliminary data.</text>
</comment>